<accession>A0A164DR84</accession>
<gene>
    <name evidence="1" type="ORF">APZ42_009853</name>
</gene>
<protein>
    <submittedName>
        <fullName evidence="1">Uncharacterized protein</fullName>
    </submittedName>
</protein>
<organism evidence="1 2">
    <name type="scientific">Daphnia magna</name>
    <dbReference type="NCBI Taxonomy" id="35525"/>
    <lineage>
        <taxon>Eukaryota</taxon>
        <taxon>Metazoa</taxon>
        <taxon>Ecdysozoa</taxon>
        <taxon>Arthropoda</taxon>
        <taxon>Crustacea</taxon>
        <taxon>Branchiopoda</taxon>
        <taxon>Diplostraca</taxon>
        <taxon>Cladocera</taxon>
        <taxon>Anomopoda</taxon>
        <taxon>Daphniidae</taxon>
        <taxon>Daphnia</taxon>
    </lineage>
</organism>
<keyword evidence="2" id="KW-1185">Reference proteome</keyword>
<proteinExistence type="predicted"/>
<dbReference type="Proteomes" id="UP000076858">
    <property type="component" value="Unassembled WGS sequence"/>
</dbReference>
<reference evidence="1 2" key="1">
    <citation type="submission" date="2016-03" db="EMBL/GenBank/DDBJ databases">
        <title>EvidentialGene: Evidence-directed Construction of Genes on Genomes.</title>
        <authorList>
            <person name="Gilbert D.G."/>
            <person name="Choi J.-H."/>
            <person name="Mockaitis K."/>
            <person name="Colbourne J."/>
            <person name="Pfrender M."/>
        </authorList>
    </citation>
    <scope>NUCLEOTIDE SEQUENCE [LARGE SCALE GENOMIC DNA]</scope>
    <source>
        <strain evidence="1 2">Xinb3</strain>
        <tissue evidence="1">Complete organism</tissue>
    </source>
</reference>
<name>A0A164DR84_9CRUS</name>
<dbReference type="AlphaFoldDB" id="A0A164DR84"/>
<evidence type="ECO:0000313" key="2">
    <source>
        <dbReference type="Proteomes" id="UP000076858"/>
    </source>
</evidence>
<sequence>MPITKTVFNKIVNDGRLLNAIRNSAAQCETLMLFSSVLQAPFSFCIRTSVISS</sequence>
<evidence type="ECO:0000313" key="1">
    <source>
        <dbReference type="EMBL" id="KZR96038.1"/>
    </source>
</evidence>
<comment type="caution">
    <text evidence="1">The sequence shown here is derived from an EMBL/GenBank/DDBJ whole genome shotgun (WGS) entry which is preliminary data.</text>
</comment>
<dbReference type="EMBL" id="LRGB01026339">
    <property type="protein sequence ID" value="KZR96038.1"/>
    <property type="molecule type" value="Genomic_DNA"/>
</dbReference>